<dbReference type="PANTHER" id="PTHR11680">
    <property type="entry name" value="SERINE HYDROXYMETHYLTRANSFERASE"/>
    <property type="match status" value="1"/>
</dbReference>
<dbReference type="InterPro" id="IPR015421">
    <property type="entry name" value="PyrdxlP-dep_Trfase_major"/>
</dbReference>
<comment type="function">
    <text evidence="3">Catalyzes the reversible interconversion of serine and glycine with tetrahydrofolate (THF) serving as the one-carbon carrier. This reaction serves as the major source of one-carbon groups required for the biosynthesis of purines, thymidylate, methionine, and other important biomolecules. Also exhibits THF-independent aldolase activity toward beta-hydroxyamino acids, producing glycine and aldehydes, via a retro-aldol mechanism.</text>
</comment>
<comment type="subunit">
    <text evidence="3">Homodimer.</text>
</comment>
<dbReference type="InterPro" id="IPR039429">
    <property type="entry name" value="SHMT-like_dom"/>
</dbReference>
<reference evidence="6 7" key="1">
    <citation type="journal article" date="2015" name="Nature">
        <title>rRNA introns, odd ribosomes, and small enigmatic genomes across a large radiation of phyla.</title>
        <authorList>
            <person name="Brown C.T."/>
            <person name="Hug L.A."/>
            <person name="Thomas B.C."/>
            <person name="Sharon I."/>
            <person name="Castelle C.J."/>
            <person name="Singh A."/>
            <person name="Wilkins M.J."/>
            <person name="Williams K.H."/>
            <person name="Banfield J.F."/>
        </authorList>
    </citation>
    <scope>NUCLEOTIDE SEQUENCE [LARGE SCALE GENOMIC DNA]</scope>
</reference>
<dbReference type="PIRSF" id="PIRSF000412">
    <property type="entry name" value="SHMT"/>
    <property type="match status" value="1"/>
</dbReference>
<dbReference type="GO" id="GO:0030170">
    <property type="term" value="F:pyridoxal phosphate binding"/>
    <property type="evidence" value="ECO:0007669"/>
    <property type="project" value="UniProtKB-UniRule"/>
</dbReference>
<feature type="site" description="Plays an important role in substrate specificity" evidence="3">
    <location>
        <position position="229"/>
    </location>
</feature>
<evidence type="ECO:0000313" key="6">
    <source>
        <dbReference type="EMBL" id="KKR28106.1"/>
    </source>
</evidence>
<comment type="pathway">
    <text evidence="3">One-carbon metabolism; tetrahydrofolate interconversion.</text>
</comment>
<dbReference type="InterPro" id="IPR015424">
    <property type="entry name" value="PyrdxlP-dep_Trfase"/>
</dbReference>
<dbReference type="AlphaFoldDB" id="A0A0G0PSS2"/>
<dbReference type="GO" id="GO:0035999">
    <property type="term" value="P:tetrahydrofolate interconversion"/>
    <property type="evidence" value="ECO:0007669"/>
    <property type="project" value="UniProtKB-UniRule"/>
</dbReference>
<feature type="binding site" evidence="3">
    <location>
        <begin position="120"/>
        <end position="122"/>
    </location>
    <ligand>
        <name>(6S)-5,6,7,8-tetrahydrofolate</name>
        <dbReference type="ChEBI" id="CHEBI:57453"/>
    </ligand>
</feature>
<dbReference type="CDD" id="cd00378">
    <property type="entry name" value="SHMT"/>
    <property type="match status" value="1"/>
</dbReference>
<comment type="caution">
    <text evidence="6">The sequence shown here is derived from an EMBL/GenBank/DDBJ whole genome shotgun (WGS) entry which is preliminary data.</text>
</comment>
<dbReference type="PANTHER" id="PTHR11680:SF35">
    <property type="entry name" value="SERINE HYDROXYMETHYLTRANSFERASE 1"/>
    <property type="match status" value="1"/>
</dbReference>
<dbReference type="EMBL" id="LBXL01000057">
    <property type="protein sequence ID" value="KKR28106.1"/>
    <property type="molecule type" value="Genomic_DNA"/>
</dbReference>
<sequence length="437" mass="48526">MAEDKIFDLIKKEAVRQRDTLMMIPSENYTYPEVREAVGSVLMQKYAEGQPHKRYYQGMIIVDEVEELCETRALKAFHLDPKKWGVNVQPYSGSPANLEVYNALLSPGDKIMAMFLPDGGHLSHGWQYGDKKITLVSKIYDVTFYHVEPKTEIFDYKKLTKMAKVYEPKLIISGGTAYPREIDHKAMADIAKSVGAYYMADIAHEAGLVAGGANKSPFPYADVVTMTTHKSLRGPRGALIFGKTNLMEAIDASVFPGIQGGPHIHTIAGIAIALENTKTTKFKAYVKQVVKNAKLLATELEKGGLRLVSGGTDKHLVLVDLRDRKTSGWFAAWALEMAGIVANRNTIPNDTGSPYYPSGLRLGTPAITTRGMGEKEIKLISKWILQVIEKVAGYQVPENKDARPTFLKAFKTKMEKDAEIKAINKQVVELCKKFPVI</sequence>
<dbReference type="Gene3D" id="3.90.1150.10">
    <property type="entry name" value="Aspartate Aminotransferase, domain 1"/>
    <property type="match status" value="1"/>
</dbReference>
<name>A0A0G0PSS2_9BACT</name>
<evidence type="ECO:0000313" key="7">
    <source>
        <dbReference type="Proteomes" id="UP000034793"/>
    </source>
</evidence>
<dbReference type="GO" id="GO:0005737">
    <property type="term" value="C:cytoplasm"/>
    <property type="evidence" value="ECO:0007669"/>
    <property type="project" value="UniProtKB-SubCell"/>
</dbReference>
<evidence type="ECO:0000256" key="2">
    <source>
        <dbReference type="ARBA" id="ARBA00022898"/>
    </source>
</evidence>
<keyword evidence="3 6" id="KW-0808">Transferase</keyword>
<dbReference type="NCBIfam" id="NF000586">
    <property type="entry name" value="PRK00011.1"/>
    <property type="match status" value="1"/>
</dbReference>
<dbReference type="GO" id="GO:0019264">
    <property type="term" value="P:glycine biosynthetic process from serine"/>
    <property type="evidence" value="ECO:0007669"/>
    <property type="project" value="UniProtKB-UniRule"/>
</dbReference>
<keyword evidence="3" id="KW-0028">Amino-acid biosynthesis</keyword>
<feature type="binding site" evidence="3">
    <location>
        <position position="116"/>
    </location>
    <ligand>
        <name>(6S)-5,6,7,8-tetrahydrofolate</name>
        <dbReference type="ChEBI" id="CHEBI:57453"/>
    </ligand>
</feature>
<evidence type="ECO:0000256" key="3">
    <source>
        <dbReference type="HAMAP-Rule" id="MF_00051"/>
    </source>
</evidence>
<keyword evidence="2 3" id="KW-0663">Pyridoxal phosphate</keyword>
<dbReference type="UniPathway" id="UPA00193"/>
<dbReference type="SUPFAM" id="SSF53383">
    <property type="entry name" value="PLP-dependent transferases"/>
    <property type="match status" value="1"/>
</dbReference>
<comment type="subcellular location">
    <subcellularLocation>
        <location evidence="3">Cytoplasm</location>
    </subcellularLocation>
</comment>
<accession>A0A0G0PSS2</accession>
<dbReference type="Pfam" id="PF00464">
    <property type="entry name" value="SHMT"/>
    <property type="match status" value="1"/>
</dbReference>
<evidence type="ECO:0000259" key="5">
    <source>
        <dbReference type="Pfam" id="PF00464"/>
    </source>
</evidence>
<dbReference type="Proteomes" id="UP000034793">
    <property type="component" value="Unassembled WGS sequence"/>
</dbReference>
<dbReference type="InterPro" id="IPR049943">
    <property type="entry name" value="Ser_HO-MeTrfase-like"/>
</dbReference>
<dbReference type="GO" id="GO:0008168">
    <property type="term" value="F:methyltransferase activity"/>
    <property type="evidence" value="ECO:0007669"/>
    <property type="project" value="UniProtKB-KW"/>
</dbReference>
<comment type="cofactor">
    <cofactor evidence="1 3 4">
        <name>pyridoxal 5'-phosphate</name>
        <dbReference type="ChEBI" id="CHEBI:597326"/>
    </cofactor>
</comment>
<dbReference type="Gene3D" id="3.40.640.10">
    <property type="entry name" value="Type I PLP-dependent aspartate aminotransferase-like (Major domain)"/>
    <property type="match status" value="1"/>
</dbReference>
<dbReference type="GO" id="GO:0004372">
    <property type="term" value="F:glycine hydroxymethyltransferase activity"/>
    <property type="evidence" value="ECO:0007669"/>
    <property type="project" value="UniProtKB-UniRule"/>
</dbReference>
<dbReference type="HAMAP" id="MF_00051">
    <property type="entry name" value="SHMT"/>
    <property type="match status" value="1"/>
</dbReference>
<gene>
    <name evidence="3" type="primary">glyA</name>
    <name evidence="6" type="ORF">UT61_C0057G0005</name>
</gene>
<evidence type="ECO:0000256" key="1">
    <source>
        <dbReference type="ARBA" id="ARBA00001933"/>
    </source>
</evidence>
<proteinExistence type="inferred from homology"/>
<comment type="caution">
    <text evidence="3">Lacks conserved residue(s) required for the propagation of feature annotation.</text>
</comment>
<organism evidence="6 7">
    <name type="scientific">Candidatus Woesebacteria bacterium GW2011_GWA1_39_8</name>
    <dbReference type="NCBI Taxonomy" id="1618552"/>
    <lineage>
        <taxon>Bacteria</taxon>
        <taxon>Candidatus Woeseibacteriota</taxon>
    </lineage>
</organism>
<keyword evidence="3" id="KW-0963">Cytoplasm</keyword>
<dbReference type="GO" id="GO:0032259">
    <property type="term" value="P:methylation"/>
    <property type="evidence" value="ECO:0007669"/>
    <property type="project" value="UniProtKB-KW"/>
</dbReference>
<dbReference type="InterPro" id="IPR015422">
    <property type="entry name" value="PyrdxlP-dep_Trfase_small"/>
</dbReference>
<comment type="pathway">
    <text evidence="3">Amino-acid biosynthesis; glycine biosynthesis; glycine from L-serine: step 1/1.</text>
</comment>
<dbReference type="EC" id="2.1.2.1" evidence="3"/>
<feature type="modified residue" description="N6-(pyridoxal phosphate)lysine" evidence="3 4">
    <location>
        <position position="230"/>
    </location>
</feature>
<evidence type="ECO:0000256" key="4">
    <source>
        <dbReference type="PIRSR" id="PIRSR000412-50"/>
    </source>
</evidence>
<feature type="domain" description="Serine hydroxymethyltransferase-like" evidence="5">
    <location>
        <begin position="3"/>
        <end position="384"/>
    </location>
</feature>
<dbReference type="InterPro" id="IPR001085">
    <property type="entry name" value="Ser_HO-MeTrfase"/>
</dbReference>
<comment type="catalytic activity">
    <reaction evidence="3">
        <text>(6R)-5,10-methylene-5,6,7,8-tetrahydrofolate + glycine + H2O = (6S)-5,6,7,8-tetrahydrofolate + L-serine</text>
        <dbReference type="Rhea" id="RHEA:15481"/>
        <dbReference type="ChEBI" id="CHEBI:15377"/>
        <dbReference type="ChEBI" id="CHEBI:15636"/>
        <dbReference type="ChEBI" id="CHEBI:33384"/>
        <dbReference type="ChEBI" id="CHEBI:57305"/>
        <dbReference type="ChEBI" id="CHEBI:57453"/>
        <dbReference type="EC" id="2.1.2.1"/>
    </reaction>
</comment>
<keyword evidence="3" id="KW-0554">One-carbon metabolism</keyword>
<dbReference type="PATRIC" id="fig|1618552.3.peg.1109"/>
<dbReference type="UniPathway" id="UPA00288">
    <property type="reaction ID" value="UER01023"/>
</dbReference>
<keyword evidence="6" id="KW-0489">Methyltransferase</keyword>
<comment type="similarity">
    <text evidence="3">Belongs to the SHMT family.</text>
</comment>
<protein>
    <recommendedName>
        <fullName evidence="3">Serine hydroxymethyltransferase</fullName>
        <shortName evidence="3">SHMT</shortName>
        <shortName evidence="3">Serine methylase</shortName>
        <ecNumber evidence="3">2.1.2.1</ecNumber>
    </recommendedName>
</protein>